<dbReference type="InterPro" id="IPR008928">
    <property type="entry name" value="6-hairpin_glycosidase_sf"/>
</dbReference>
<dbReference type="InterPro" id="IPR012341">
    <property type="entry name" value="6hp_glycosidase-like_sf"/>
</dbReference>
<dbReference type="GO" id="GO:0005975">
    <property type="term" value="P:carbohydrate metabolic process"/>
    <property type="evidence" value="ECO:0007669"/>
    <property type="project" value="InterPro"/>
</dbReference>
<dbReference type="AlphaFoldDB" id="T0Z6R5"/>
<comment type="caution">
    <text evidence="1">The sequence shown here is derived from an EMBL/GenBank/DDBJ whole genome shotgun (WGS) entry which is preliminary data.</text>
</comment>
<reference evidence="1" key="2">
    <citation type="journal article" date="2014" name="ISME J.">
        <title>Microbial stratification in low pH oxic and suboxic macroscopic growths along an acid mine drainage.</title>
        <authorList>
            <person name="Mendez-Garcia C."/>
            <person name="Mesa V."/>
            <person name="Sprenger R.R."/>
            <person name="Richter M."/>
            <person name="Diez M.S."/>
            <person name="Solano J."/>
            <person name="Bargiela R."/>
            <person name="Golyshina O.V."/>
            <person name="Manteca A."/>
            <person name="Ramos J.L."/>
            <person name="Gallego J.R."/>
            <person name="Llorente I."/>
            <person name="Martins Dos Santos V.A."/>
            <person name="Jensen O.N."/>
            <person name="Pelaez A.I."/>
            <person name="Sanchez J."/>
            <person name="Ferrer M."/>
        </authorList>
    </citation>
    <scope>NUCLEOTIDE SEQUENCE</scope>
</reference>
<dbReference type="SUPFAM" id="SSF48208">
    <property type="entry name" value="Six-hairpin glycosidases"/>
    <property type="match status" value="1"/>
</dbReference>
<name>T0Z6R5_9ZZZZ</name>
<proteinExistence type="predicted"/>
<dbReference type="EMBL" id="AUZZ01007046">
    <property type="protein sequence ID" value="EQD43726.1"/>
    <property type="molecule type" value="Genomic_DNA"/>
</dbReference>
<accession>T0Z6R5</accession>
<organism evidence="1">
    <name type="scientific">mine drainage metagenome</name>
    <dbReference type="NCBI Taxonomy" id="410659"/>
    <lineage>
        <taxon>unclassified sequences</taxon>
        <taxon>metagenomes</taxon>
        <taxon>ecological metagenomes</taxon>
    </lineage>
</organism>
<evidence type="ECO:0000313" key="1">
    <source>
        <dbReference type="EMBL" id="EQD43726.1"/>
    </source>
</evidence>
<dbReference type="GO" id="GO:0016787">
    <property type="term" value="F:hydrolase activity"/>
    <property type="evidence" value="ECO:0007669"/>
    <property type="project" value="UniProtKB-KW"/>
</dbReference>
<reference evidence="1" key="1">
    <citation type="submission" date="2013-08" db="EMBL/GenBank/DDBJ databases">
        <authorList>
            <person name="Mendez C."/>
            <person name="Richter M."/>
            <person name="Ferrer M."/>
            <person name="Sanchez J."/>
        </authorList>
    </citation>
    <scope>NUCLEOTIDE SEQUENCE</scope>
</reference>
<keyword evidence="1" id="KW-0378">Hydrolase</keyword>
<dbReference type="Gene3D" id="1.50.10.10">
    <property type="match status" value="1"/>
</dbReference>
<gene>
    <name evidence="1" type="ORF">B2A_09744</name>
</gene>
<protein>
    <submittedName>
        <fullName evidence="1">Glycoside hydrolase 15</fullName>
    </submittedName>
</protein>
<sequence>MLATRTLPDKSELSSVSERAVHYLISQVEENGYISAAKDYWWYKPHWIRDSSWIAISLIRFARYYSGINSKLAQEALQSADKIINFNVSVVRNRTGSMQKAIDTPYESPEFMRLSHRIPARVGREGTLYFGDGINDTGENDTTRSWLMQYDNIPLITLSIKERLSAFGSTESIRNFLSTNLETMLKYVGKTYIAECSNAWEVRTDMLHAYDIAAAHAFFRAAEYFADTGITNITKSNIKEIETGIYRHNENGEIKCAGPAEFLHDLFIKDSRLYANKRPNLSSPETNLGFDAEEIFIFTEFGLSGNLLGDGIEENTISAIKNELFSGHELPIRFNDDTYFKGGRWLLLGLEMANYELSKGKIENAEKTVNYITERYKGSYPEQEIVDPANPNTDMYDLYAANGYKPIQDLAWSYAAMVNTTVKILEHYTGKDKEPEKMLVTMIRK</sequence>